<dbReference type="InterPro" id="IPR009100">
    <property type="entry name" value="AcylCoA_DH/oxidase_NM_dom_sf"/>
</dbReference>
<dbReference type="SUPFAM" id="SSF56645">
    <property type="entry name" value="Acyl-CoA dehydrogenase NM domain-like"/>
    <property type="match status" value="1"/>
</dbReference>
<evidence type="ECO:0000313" key="3">
    <source>
        <dbReference type="Proteomes" id="UP001152087"/>
    </source>
</evidence>
<gene>
    <name evidence="2" type="ORF">NW755_014921</name>
</gene>
<dbReference type="Pfam" id="PF02771">
    <property type="entry name" value="Acyl-CoA_dh_N"/>
    <property type="match status" value="1"/>
</dbReference>
<accession>A0A9W8UU50</accession>
<feature type="domain" description="Acyl-CoA dehydrogenase/oxidase N-terminal" evidence="1">
    <location>
        <begin position="36"/>
        <end position="95"/>
    </location>
</feature>
<proteinExistence type="predicted"/>
<dbReference type="GO" id="GO:0050660">
    <property type="term" value="F:flavin adenine dinucleotide binding"/>
    <property type="evidence" value="ECO:0007669"/>
    <property type="project" value="InterPro"/>
</dbReference>
<dbReference type="Proteomes" id="UP001152087">
    <property type="component" value="Unassembled WGS sequence"/>
</dbReference>
<evidence type="ECO:0000259" key="1">
    <source>
        <dbReference type="Pfam" id="PF02771"/>
    </source>
</evidence>
<keyword evidence="3" id="KW-1185">Reference proteome</keyword>
<comment type="caution">
    <text evidence="2">The sequence shown here is derived from an EMBL/GenBank/DDBJ whole genome shotgun (WGS) entry which is preliminary data.</text>
</comment>
<dbReference type="InterPro" id="IPR013786">
    <property type="entry name" value="AcylCoA_DH/ox_N"/>
</dbReference>
<dbReference type="OrthoDB" id="10254877at2759"/>
<organism evidence="2 3">
    <name type="scientific">Fusarium falciforme</name>
    <dbReference type="NCBI Taxonomy" id="195108"/>
    <lineage>
        <taxon>Eukaryota</taxon>
        <taxon>Fungi</taxon>
        <taxon>Dikarya</taxon>
        <taxon>Ascomycota</taxon>
        <taxon>Pezizomycotina</taxon>
        <taxon>Sordariomycetes</taxon>
        <taxon>Hypocreomycetidae</taxon>
        <taxon>Hypocreales</taxon>
        <taxon>Nectriaceae</taxon>
        <taxon>Fusarium</taxon>
        <taxon>Fusarium solani species complex</taxon>
    </lineage>
</organism>
<reference evidence="2" key="1">
    <citation type="submission" date="2022-09" db="EMBL/GenBank/DDBJ databases">
        <title>Fusarium specimens isolated from Avocado Roots.</title>
        <authorList>
            <person name="Stajich J."/>
            <person name="Roper C."/>
            <person name="Heimlech-Rivalta G."/>
        </authorList>
    </citation>
    <scope>NUCLEOTIDE SEQUENCE</scope>
    <source>
        <strain evidence="2">A02</strain>
    </source>
</reference>
<dbReference type="AlphaFoldDB" id="A0A9W8UU50"/>
<protein>
    <recommendedName>
        <fullName evidence="1">Acyl-CoA dehydrogenase/oxidase N-terminal domain-containing protein</fullName>
    </recommendedName>
</protein>
<dbReference type="InterPro" id="IPR037069">
    <property type="entry name" value="AcylCoA_DH/ox_N_sf"/>
</dbReference>
<sequence length="141" mass="15909">MSVLSDDINAKWLFGSVLPYAEPAWARGYPSPYYNDSHRRLRAAMRSWVDENLMPHTLEWETSQVLPDWLWEKAAKDGVIMPMAAGAAIPQEWAGKYPIMGNIAPEEWDGFHDLTIHDEFERVGGVGIHNGLVGCTVSLWP</sequence>
<name>A0A9W8UU50_9HYPO</name>
<dbReference type="Gene3D" id="1.10.540.10">
    <property type="entry name" value="Acyl-CoA dehydrogenase/oxidase, N-terminal domain"/>
    <property type="match status" value="1"/>
</dbReference>
<dbReference type="EMBL" id="JAOQAV010000706">
    <property type="protein sequence ID" value="KAJ4175400.1"/>
    <property type="molecule type" value="Genomic_DNA"/>
</dbReference>
<evidence type="ECO:0000313" key="2">
    <source>
        <dbReference type="EMBL" id="KAJ4175400.1"/>
    </source>
</evidence>
<dbReference type="GO" id="GO:0016627">
    <property type="term" value="F:oxidoreductase activity, acting on the CH-CH group of donors"/>
    <property type="evidence" value="ECO:0007669"/>
    <property type="project" value="InterPro"/>
</dbReference>